<dbReference type="EC" id="2.7.4.7" evidence="6"/>
<evidence type="ECO:0000259" key="5">
    <source>
        <dbReference type="Pfam" id="PF08543"/>
    </source>
</evidence>
<evidence type="ECO:0000256" key="1">
    <source>
        <dbReference type="ARBA" id="ARBA00022679"/>
    </source>
</evidence>
<dbReference type="InterPro" id="IPR004399">
    <property type="entry name" value="HMP/HMP-P_kinase_dom"/>
</dbReference>
<keyword evidence="4" id="KW-0067">ATP-binding</keyword>
<dbReference type="Pfam" id="PF08543">
    <property type="entry name" value="Phos_pyr_kin"/>
    <property type="match status" value="1"/>
</dbReference>
<keyword evidence="1 6" id="KW-0808">Transferase</keyword>
<dbReference type="PANTHER" id="PTHR20858">
    <property type="entry name" value="PHOSPHOMETHYLPYRIMIDINE KINASE"/>
    <property type="match status" value="1"/>
</dbReference>
<dbReference type="CDD" id="cd01169">
    <property type="entry name" value="HMPP_kinase"/>
    <property type="match status" value="1"/>
</dbReference>
<dbReference type="AlphaFoldDB" id="A0A3B0VW57"/>
<protein>
    <submittedName>
        <fullName evidence="6">Hydroxymethylpyrimidine phosphate kinase ThiD</fullName>
        <ecNumber evidence="6">2.7.4.7</ecNumber>
    </submittedName>
</protein>
<dbReference type="GO" id="GO:0005829">
    <property type="term" value="C:cytosol"/>
    <property type="evidence" value="ECO:0007669"/>
    <property type="project" value="TreeGrafter"/>
</dbReference>
<dbReference type="NCBIfam" id="TIGR00097">
    <property type="entry name" value="HMP-P_kinase"/>
    <property type="match status" value="1"/>
</dbReference>
<dbReference type="PANTHER" id="PTHR20858:SF17">
    <property type="entry name" value="HYDROXYMETHYLPYRIMIDINE_PHOSPHOMETHYLPYRIMIDINE KINASE THI20-RELATED"/>
    <property type="match status" value="1"/>
</dbReference>
<organism evidence="6">
    <name type="scientific">hydrothermal vent metagenome</name>
    <dbReference type="NCBI Taxonomy" id="652676"/>
    <lineage>
        <taxon>unclassified sequences</taxon>
        <taxon>metagenomes</taxon>
        <taxon>ecological metagenomes</taxon>
    </lineage>
</organism>
<evidence type="ECO:0000256" key="2">
    <source>
        <dbReference type="ARBA" id="ARBA00022741"/>
    </source>
</evidence>
<dbReference type="GO" id="GO:0008972">
    <property type="term" value="F:phosphomethylpyrimidine kinase activity"/>
    <property type="evidence" value="ECO:0007669"/>
    <property type="project" value="UniProtKB-EC"/>
</dbReference>
<dbReference type="GO" id="GO:0009228">
    <property type="term" value="P:thiamine biosynthetic process"/>
    <property type="evidence" value="ECO:0007669"/>
    <property type="project" value="InterPro"/>
</dbReference>
<evidence type="ECO:0000256" key="4">
    <source>
        <dbReference type="ARBA" id="ARBA00022840"/>
    </source>
</evidence>
<sequence length="300" mass="32048">MIKKNPPSLATVLTISGSDSSAGAGLQADLKTIHALGGYALTVATAITAQNSQGVSIVYPLPADIVEKQLQAIVSDYDIQAIKIGMLGDIEILKVVIHFLQQIRHPNVILDPVLTSSSGHALLNSVALPTFIKELLPQASLVTPNTFEVNTLLNKNNDALFMGCKEDIPHIAQELIALNIKAAVIKGGHSIDPLATDYLIQRSLNPKNIMDIQAYSTQRIKSTNTHGTGCTYASAVATILAQGKPLSEAVQQAKEYLFSTLCHANEAQPCYLANAFNTTKHRKGNLNHFPPSGKPLGSTP</sequence>
<dbReference type="EMBL" id="UOFC01000134">
    <property type="protein sequence ID" value="VAW47301.1"/>
    <property type="molecule type" value="Genomic_DNA"/>
</dbReference>
<evidence type="ECO:0000313" key="6">
    <source>
        <dbReference type="EMBL" id="VAW47301.1"/>
    </source>
</evidence>
<reference evidence="6" key="1">
    <citation type="submission" date="2018-06" db="EMBL/GenBank/DDBJ databases">
        <authorList>
            <person name="Zhirakovskaya E."/>
        </authorList>
    </citation>
    <scope>NUCLEOTIDE SEQUENCE</scope>
</reference>
<keyword evidence="3 6" id="KW-0418">Kinase</keyword>
<proteinExistence type="predicted"/>
<dbReference type="FunFam" id="3.40.1190.20:FF:000003">
    <property type="entry name" value="Phosphomethylpyrimidine kinase ThiD"/>
    <property type="match status" value="1"/>
</dbReference>
<gene>
    <name evidence="6" type="ORF">MNBD_GAMMA03-1298</name>
</gene>
<keyword evidence="2" id="KW-0547">Nucleotide-binding</keyword>
<dbReference type="SUPFAM" id="SSF53613">
    <property type="entry name" value="Ribokinase-like"/>
    <property type="match status" value="1"/>
</dbReference>
<accession>A0A3B0VW57</accession>
<dbReference type="InterPro" id="IPR029056">
    <property type="entry name" value="Ribokinase-like"/>
</dbReference>
<dbReference type="InterPro" id="IPR013749">
    <property type="entry name" value="PM/HMP-P_kinase-1"/>
</dbReference>
<feature type="domain" description="Pyridoxamine kinase/Phosphomethylpyrimidine kinase" evidence="5">
    <location>
        <begin position="19"/>
        <end position="263"/>
    </location>
</feature>
<dbReference type="Gene3D" id="3.40.1190.20">
    <property type="match status" value="1"/>
</dbReference>
<evidence type="ECO:0000256" key="3">
    <source>
        <dbReference type="ARBA" id="ARBA00022777"/>
    </source>
</evidence>
<name>A0A3B0VW57_9ZZZZ</name>
<dbReference type="GO" id="GO:0008902">
    <property type="term" value="F:hydroxymethylpyrimidine kinase activity"/>
    <property type="evidence" value="ECO:0007669"/>
    <property type="project" value="TreeGrafter"/>
</dbReference>
<dbReference type="GO" id="GO:0005524">
    <property type="term" value="F:ATP binding"/>
    <property type="evidence" value="ECO:0007669"/>
    <property type="project" value="UniProtKB-KW"/>
</dbReference>